<dbReference type="NCBIfam" id="NF008692">
    <property type="entry name" value="PRK11713.1-5"/>
    <property type="match status" value="1"/>
</dbReference>
<dbReference type="InterPro" id="IPR006700">
    <property type="entry name" value="RsmE"/>
</dbReference>
<evidence type="ECO:0000256" key="8">
    <source>
        <dbReference type="ARBA" id="ARBA00022679"/>
    </source>
</evidence>
<evidence type="ECO:0000256" key="2">
    <source>
        <dbReference type="ARBA" id="ARBA00005528"/>
    </source>
</evidence>
<dbReference type="PANTHER" id="PTHR30027">
    <property type="entry name" value="RIBOSOMAL RNA SMALL SUBUNIT METHYLTRANSFERASE E"/>
    <property type="match status" value="1"/>
</dbReference>
<keyword evidence="6 12" id="KW-0698">rRNA processing</keyword>
<accession>A0A9D2H8T2</accession>
<evidence type="ECO:0000256" key="9">
    <source>
        <dbReference type="ARBA" id="ARBA00022691"/>
    </source>
</evidence>
<keyword evidence="8 12" id="KW-0808">Transferase</keyword>
<evidence type="ECO:0000313" key="15">
    <source>
        <dbReference type="EMBL" id="HJA06009.1"/>
    </source>
</evidence>
<dbReference type="NCBIfam" id="TIGR00046">
    <property type="entry name" value="RsmE family RNA methyltransferase"/>
    <property type="match status" value="1"/>
</dbReference>
<evidence type="ECO:0000256" key="5">
    <source>
        <dbReference type="ARBA" id="ARBA00022490"/>
    </source>
</evidence>
<gene>
    <name evidence="15" type="ORF">H9798_02505</name>
</gene>
<reference evidence="15" key="2">
    <citation type="submission" date="2021-04" db="EMBL/GenBank/DDBJ databases">
        <authorList>
            <person name="Gilroy R."/>
        </authorList>
    </citation>
    <scope>NUCLEOTIDE SEQUENCE</scope>
    <source>
        <strain evidence="15">ChiSjej2B20-11307</strain>
    </source>
</reference>
<dbReference type="Gene3D" id="3.40.1280.10">
    <property type="match status" value="1"/>
</dbReference>
<evidence type="ECO:0000256" key="3">
    <source>
        <dbReference type="ARBA" id="ARBA00012328"/>
    </source>
</evidence>
<comment type="function">
    <text evidence="10 12">Specifically methylates the N3 position of the uracil ring of uridine 1498 (m3U1498) in 16S rRNA. Acts on the fully assembled 30S ribosomal subunit.</text>
</comment>
<evidence type="ECO:0000256" key="1">
    <source>
        <dbReference type="ARBA" id="ARBA00004496"/>
    </source>
</evidence>
<proteinExistence type="inferred from homology"/>
<dbReference type="AlphaFoldDB" id="A0A9D2H8T2"/>
<dbReference type="GO" id="GO:0005737">
    <property type="term" value="C:cytoplasm"/>
    <property type="evidence" value="ECO:0007669"/>
    <property type="project" value="UniProtKB-SubCell"/>
</dbReference>
<keyword evidence="7 12" id="KW-0489">Methyltransferase</keyword>
<evidence type="ECO:0000259" key="13">
    <source>
        <dbReference type="Pfam" id="PF04452"/>
    </source>
</evidence>
<comment type="subcellular location">
    <subcellularLocation>
        <location evidence="1 12">Cytoplasm</location>
    </subcellularLocation>
</comment>
<dbReference type="PIRSF" id="PIRSF015601">
    <property type="entry name" value="MTase_slr0722"/>
    <property type="match status" value="1"/>
</dbReference>
<dbReference type="Gene3D" id="2.40.240.20">
    <property type="entry name" value="Hypothetical PUA domain-like, domain 1"/>
    <property type="match status" value="1"/>
</dbReference>
<dbReference type="EC" id="2.1.1.193" evidence="3 12"/>
<feature type="domain" description="Ribosomal RNA small subunit methyltransferase E PUA-like" evidence="14">
    <location>
        <begin position="19"/>
        <end position="64"/>
    </location>
</feature>
<reference evidence="15" key="1">
    <citation type="journal article" date="2021" name="PeerJ">
        <title>Extensive microbial diversity within the chicken gut microbiome revealed by metagenomics and culture.</title>
        <authorList>
            <person name="Gilroy R."/>
            <person name="Ravi A."/>
            <person name="Getino M."/>
            <person name="Pursley I."/>
            <person name="Horton D.L."/>
            <person name="Alikhan N.F."/>
            <person name="Baker D."/>
            <person name="Gharbi K."/>
            <person name="Hall N."/>
            <person name="Watson M."/>
            <person name="Adriaenssens E.M."/>
            <person name="Foster-Nyarko E."/>
            <person name="Jarju S."/>
            <person name="Secka A."/>
            <person name="Antonio M."/>
            <person name="Oren A."/>
            <person name="Chaudhuri R.R."/>
            <person name="La Ragione R."/>
            <person name="Hildebrand F."/>
            <person name="Pallen M.J."/>
        </authorList>
    </citation>
    <scope>NUCLEOTIDE SEQUENCE</scope>
    <source>
        <strain evidence="15">ChiSjej2B20-11307</strain>
    </source>
</reference>
<comment type="similarity">
    <text evidence="2 12">Belongs to the RNA methyltransferase RsmE family.</text>
</comment>
<dbReference type="InterPro" id="IPR046887">
    <property type="entry name" value="RsmE_PUA-like"/>
</dbReference>
<dbReference type="InterPro" id="IPR015947">
    <property type="entry name" value="PUA-like_sf"/>
</dbReference>
<evidence type="ECO:0000256" key="10">
    <source>
        <dbReference type="ARBA" id="ARBA00025699"/>
    </source>
</evidence>
<dbReference type="GO" id="GO:0070475">
    <property type="term" value="P:rRNA base methylation"/>
    <property type="evidence" value="ECO:0007669"/>
    <property type="project" value="TreeGrafter"/>
</dbReference>
<dbReference type="InterPro" id="IPR029028">
    <property type="entry name" value="Alpha/beta_knot_MTases"/>
</dbReference>
<dbReference type="SUPFAM" id="SSF88697">
    <property type="entry name" value="PUA domain-like"/>
    <property type="match status" value="1"/>
</dbReference>
<dbReference type="Pfam" id="PF04452">
    <property type="entry name" value="Methyltrans_RNA"/>
    <property type="match status" value="1"/>
</dbReference>
<evidence type="ECO:0000256" key="6">
    <source>
        <dbReference type="ARBA" id="ARBA00022552"/>
    </source>
</evidence>
<comment type="caution">
    <text evidence="15">The sequence shown here is derived from an EMBL/GenBank/DDBJ whole genome shotgun (WGS) entry which is preliminary data.</text>
</comment>
<name>A0A9D2H8T2_9FIRM</name>
<evidence type="ECO:0000259" key="14">
    <source>
        <dbReference type="Pfam" id="PF20260"/>
    </source>
</evidence>
<evidence type="ECO:0000256" key="7">
    <source>
        <dbReference type="ARBA" id="ARBA00022603"/>
    </source>
</evidence>
<dbReference type="EMBL" id="DXAK01000012">
    <property type="protein sequence ID" value="HJA06009.1"/>
    <property type="molecule type" value="Genomic_DNA"/>
</dbReference>
<dbReference type="InterPro" id="IPR029026">
    <property type="entry name" value="tRNA_m1G_MTases_N"/>
</dbReference>
<evidence type="ECO:0000256" key="12">
    <source>
        <dbReference type="PIRNR" id="PIRNR015601"/>
    </source>
</evidence>
<dbReference type="Proteomes" id="UP000824223">
    <property type="component" value="Unassembled WGS sequence"/>
</dbReference>
<keyword evidence="9 12" id="KW-0949">S-adenosyl-L-methionine</keyword>
<dbReference type="CDD" id="cd18084">
    <property type="entry name" value="RsmE-like"/>
    <property type="match status" value="1"/>
</dbReference>
<sequence>MQQFFVKPEQIEEHTIYIGGADVNHMKNVLRMKPGEDLRVNSGEGKTYLCCVSSYEDDRALLDILKVMDSDTELPSRIVLFQGLPKGDKMDWIVQKAVELGAYSIVPFAAKRSVVKLDEKKAAKKQARWQAIAKGAAEQSGRSMIPEVKNAVTFAEALELSEDLDILLIPYELEEGIKETARVIDTIRAGHSVGIFIGPEGGFEEEEVELAKKAGVYPVSLGKRILRTETAGLTVLSILMYRLEIL</sequence>
<evidence type="ECO:0000256" key="11">
    <source>
        <dbReference type="ARBA" id="ARBA00047944"/>
    </source>
</evidence>
<protein>
    <recommendedName>
        <fullName evidence="4 12">Ribosomal RNA small subunit methyltransferase E</fullName>
        <ecNumber evidence="3 12">2.1.1.193</ecNumber>
    </recommendedName>
</protein>
<dbReference type="PANTHER" id="PTHR30027:SF3">
    <property type="entry name" value="16S RRNA (URACIL(1498)-N(3))-METHYLTRANSFERASE"/>
    <property type="match status" value="1"/>
</dbReference>
<dbReference type="GO" id="GO:0070042">
    <property type="term" value="F:rRNA (uridine-N3-)-methyltransferase activity"/>
    <property type="evidence" value="ECO:0007669"/>
    <property type="project" value="TreeGrafter"/>
</dbReference>
<keyword evidence="5 12" id="KW-0963">Cytoplasm</keyword>
<organism evidence="15 16">
    <name type="scientific">Candidatus Mediterraneibacter pullicola</name>
    <dbReference type="NCBI Taxonomy" id="2838682"/>
    <lineage>
        <taxon>Bacteria</taxon>
        <taxon>Bacillati</taxon>
        <taxon>Bacillota</taxon>
        <taxon>Clostridia</taxon>
        <taxon>Lachnospirales</taxon>
        <taxon>Lachnospiraceae</taxon>
        <taxon>Mediterraneibacter</taxon>
    </lineage>
</organism>
<dbReference type="Pfam" id="PF20260">
    <property type="entry name" value="PUA_4"/>
    <property type="match status" value="1"/>
</dbReference>
<dbReference type="InterPro" id="IPR046886">
    <property type="entry name" value="RsmE_MTase_dom"/>
</dbReference>
<evidence type="ECO:0000256" key="4">
    <source>
        <dbReference type="ARBA" id="ARBA00013673"/>
    </source>
</evidence>
<feature type="domain" description="Ribosomal RNA small subunit methyltransferase E methyltransferase" evidence="13">
    <location>
        <begin position="73"/>
        <end position="240"/>
    </location>
</feature>
<dbReference type="SUPFAM" id="SSF75217">
    <property type="entry name" value="alpha/beta knot"/>
    <property type="match status" value="1"/>
</dbReference>
<evidence type="ECO:0000313" key="16">
    <source>
        <dbReference type="Proteomes" id="UP000824223"/>
    </source>
</evidence>
<comment type="catalytic activity">
    <reaction evidence="11 12">
        <text>uridine(1498) in 16S rRNA + S-adenosyl-L-methionine = N(3)-methyluridine(1498) in 16S rRNA + S-adenosyl-L-homocysteine + H(+)</text>
        <dbReference type="Rhea" id="RHEA:42920"/>
        <dbReference type="Rhea" id="RHEA-COMP:10283"/>
        <dbReference type="Rhea" id="RHEA-COMP:10284"/>
        <dbReference type="ChEBI" id="CHEBI:15378"/>
        <dbReference type="ChEBI" id="CHEBI:57856"/>
        <dbReference type="ChEBI" id="CHEBI:59789"/>
        <dbReference type="ChEBI" id="CHEBI:65315"/>
        <dbReference type="ChEBI" id="CHEBI:74502"/>
        <dbReference type="EC" id="2.1.1.193"/>
    </reaction>
</comment>